<gene>
    <name evidence="1" type="ORF">DAPPUDRAFT_317765</name>
</gene>
<sequence length="236" mass="27303">MQLLSYQFEMSHEESKAVKEMSIFIALFHSEAFLKSRLSTISPAVDLKYLSLMQLYKQENLAAATVAIKSVHNHLWYLTEEAQVLSIFDSELDSALRQRLVEKLLTIPRPKSYAPGKPKFPKINSAGTIIDYPNPLTTFLGPRSWLLFSLLNLGDECFDWMYTPVDSWKNMAGYKKIEKIVRSFEVVNDYAERTIKLISDFKDTVVKVTDQEYLFQVIEDHRTHFTSFNKSSLKNL</sequence>
<dbReference type="AlphaFoldDB" id="E9GGX0"/>
<reference evidence="1 2" key="1">
    <citation type="journal article" date="2011" name="Science">
        <title>The ecoresponsive genome of Daphnia pulex.</title>
        <authorList>
            <person name="Colbourne J.K."/>
            <person name="Pfrender M.E."/>
            <person name="Gilbert D."/>
            <person name="Thomas W.K."/>
            <person name="Tucker A."/>
            <person name="Oakley T.H."/>
            <person name="Tokishita S."/>
            <person name="Aerts A."/>
            <person name="Arnold G.J."/>
            <person name="Basu M.K."/>
            <person name="Bauer D.J."/>
            <person name="Caceres C.E."/>
            <person name="Carmel L."/>
            <person name="Casola C."/>
            <person name="Choi J.H."/>
            <person name="Detter J.C."/>
            <person name="Dong Q."/>
            <person name="Dusheyko S."/>
            <person name="Eads B.D."/>
            <person name="Frohlich T."/>
            <person name="Geiler-Samerotte K.A."/>
            <person name="Gerlach D."/>
            <person name="Hatcher P."/>
            <person name="Jogdeo S."/>
            <person name="Krijgsveld J."/>
            <person name="Kriventseva E.V."/>
            <person name="Kultz D."/>
            <person name="Laforsch C."/>
            <person name="Lindquist E."/>
            <person name="Lopez J."/>
            <person name="Manak J.R."/>
            <person name="Muller J."/>
            <person name="Pangilinan J."/>
            <person name="Patwardhan R.P."/>
            <person name="Pitluck S."/>
            <person name="Pritham E.J."/>
            <person name="Rechtsteiner A."/>
            <person name="Rho M."/>
            <person name="Rogozin I.B."/>
            <person name="Sakarya O."/>
            <person name="Salamov A."/>
            <person name="Schaack S."/>
            <person name="Shapiro H."/>
            <person name="Shiga Y."/>
            <person name="Skalitzky C."/>
            <person name="Smith Z."/>
            <person name="Souvorov A."/>
            <person name="Sung W."/>
            <person name="Tang Z."/>
            <person name="Tsuchiya D."/>
            <person name="Tu H."/>
            <person name="Vos H."/>
            <person name="Wang M."/>
            <person name="Wolf Y.I."/>
            <person name="Yamagata H."/>
            <person name="Yamada T."/>
            <person name="Ye Y."/>
            <person name="Shaw J.R."/>
            <person name="Andrews J."/>
            <person name="Crease T.J."/>
            <person name="Tang H."/>
            <person name="Lucas S.M."/>
            <person name="Robertson H.M."/>
            <person name="Bork P."/>
            <person name="Koonin E.V."/>
            <person name="Zdobnov E.M."/>
            <person name="Grigoriev I.V."/>
            <person name="Lynch M."/>
            <person name="Boore J.L."/>
        </authorList>
    </citation>
    <scope>NUCLEOTIDE SEQUENCE [LARGE SCALE GENOMIC DNA]</scope>
</reference>
<organism evidence="1 2">
    <name type="scientific">Daphnia pulex</name>
    <name type="common">Water flea</name>
    <dbReference type="NCBI Taxonomy" id="6669"/>
    <lineage>
        <taxon>Eukaryota</taxon>
        <taxon>Metazoa</taxon>
        <taxon>Ecdysozoa</taxon>
        <taxon>Arthropoda</taxon>
        <taxon>Crustacea</taxon>
        <taxon>Branchiopoda</taxon>
        <taxon>Diplostraca</taxon>
        <taxon>Cladocera</taxon>
        <taxon>Anomopoda</taxon>
        <taxon>Daphniidae</taxon>
        <taxon>Daphnia</taxon>
    </lineage>
</organism>
<dbReference type="PANTHER" id="PTHR46113">
    <property type="entry name" value="SNAC DOMAIN-CONTAINING PROTEIN"/>
    <property type="match status" value="1"/>
</dbReference>
<dbReference type="HOGENOM" id="CLU_014733_1_0_1"/>
<dbReference type="OMA" id="CQHLWYL"/>
<keyword evidence="2" id="KW-1185">Reference proteome</keyword>
<accession>E9GGX0</accession>
<dbReference type="EMBL" id="GL732544">
    <property type="protein sequence ID" value="EFX81099.1"/>
    <property type="molecule type" value="Genomic_DNA"/>
</dbReference>
<protein>
    <submittedName>
        <fullName evidence="1">Uncharacterized protein</fullName>
    </submittedName>
</protein>
<proteinExistence type="predicted"/>
<dbReference type="Proteomes" id="UP000000305">
    <property type="component" value="Unassembled WGS sequence"/>
</dbReference>
<dbReference type="InParanoid" id="E9GGX0"/>
<dbReference type="OrthoDB" id="6629168at2759"/>
<dbReference type="PANTHER" id="PTHR46113:SF1">
    <property type="entry name" value="PEPTIDASE M17 LEUCYL AMINOPEPTIDASE N-TERMINAL DOMAIN-CONTAINING PROTEIN"/>
    <property type="match status" value="1"/>
</dbReference>
<name>E9GGX0_DAPPU</name>
<dbReference type="eggNOG" id="ENOG502RYAU">
    <property type="taxonomic scope" value="Eukaryota"/>
</dbReference>
<evidence type="ECO:0000313" key="2">
    <source>
        <dbReference type="Proteomes" id="UP000000305"/>
    </source>
</evidence>
<dbReference type="PhylomeDB" id="E9GGX0"/>
<evidence type="ECO:0000313" key="1">
    <source>
        <dbReference type="EMBL" id="EFX81099.1"/>
    </source>
</evidence>
<dbReference type="KEGG" id="dpx:DAPPUDRAFT_317765"/>